<name>A0ABN6P768_9PROT</name>
<evidence type="ECO:0000259" key="1">
    <source>
        <dbReference type="SMART" id="SM00894"/>
    </source>
</evidence>
<feature type="domain" description="Excalibur calcium-binding" evidence="1">
    <location>
        <begin position="39"/>
        <end position="75"/>
    </location>
</feature>
<reference evidence="2 3" key="1">
    <citation type="journal article" date="2016" name="Microbes Environ.">
        <title>Phylogenetically diverse aerobic anoxygenic phototrophic bacteria isolated from epilithic biofilms in Tama river, Japan.</title>
        <authorList>
            <person name="Hirose S."/>
            <person name="Matsuura K."/>
            <person name="Haruta S."/>
        </authorList>
    </citation>
    <scope>NUCLEOTIDE SEQUENCE [LARGE SCALE GENOMIC DNA]</scope>
    <source>
        <strain evidence="2 3">S08</strain>
    </source>
</reference>
<dbReference type="SMART" id="SM00894">
    <property type="entry name" value="Excalibur"/>
    <property type="match status" value="1"/>
</dbReference>
<gene>
    <name evidence="2" type="ORF">Rmf_31190</name>
</gene>
<dbReference type="Pfam" id="PF05901">
    <property type="entry name" value="Excalibur"/>
    <property type="match status" value="1"/>
</dbReference>
<evidence type="ECO:0000313" key="3">
    <source>
        <dbReference type="Proteomes" id="UP000831327"/>
    </source>
</evidence>
<dbReference type="InterPro" id="IPR008613">
    <property type="entry name" value="Excalibur_Ca-bd_domain"/>
</dbReference>
<proteinExistence type="predicted"/>
<dbReference type="Proteomes" id="UP000831327">
    <property type="component" value="Chromosome"/>
</dbReference>
<organism evidence="2 3">
    <name type="scientific">Roseomonas fluvialis</name>
    <dbReference type="NCBI Taxonomy" id="1750527"/>
    <lineage>
        <taxon>Bacteria</taxon>
        <taxon>Pseudomonadati</taxon>
        <taxon>Pseudomonadota</taxon>
        <taxon>Alphaproteobacteria</taxon>
        <taxon>Acetobacterales</taxon>
        <taxon>Roseomonadaceae</taxon>
        <taxon>Roseomonas</taxon>
    </lineage>
</organism>
<sequence length="80" mass="8469">MPYLVVLAVSAVGLAVGAILPALRHPIYPLGLAVRHQVAGWHCAAARLVGLAPSYRGGPGYWPARDADLDGIACEAWPRR</sequence>
<accession>A0ABN6P768</accession>
<protein>
    <recommendedName>
        <fullName evidence="1">Excalibur calcium-binding domain-containing protein</fullName>
    </recommendedName>
</protein>
<evidence type="ECO:0000313" key="2">
    <source>
        <dbReference type="EMBL" id="BDG73190.1"/>
    </source>
</evidence>
<dbReference type="EMBL" id="AP025637">
    <property type="protein sequence ID" value="BDG73190.1"/>
    <property type="molecule type" value="Genomic_DNA"/>
</dbReference>
<keyword evidence="3" id="KW-1185">Reference proteome</keyword>